<feature type="compositionally biased region" description="Low complexity" evidence="1">
    <location>
        <begin position="40"/>
        <end position="55"/>
    </location>
</feature>
<dbReference type="PRINTS" id="PR01438">
    <property type="entry name" value="UNVRSLSTRESS"/>
</dbReference>
<feature type="compositionally biased region" description="Polar residues" evidence="1">
    <location>
        <begin position="443"/>
        <end position="453"/>
    </location>
</feature>
<dbReference type="PANTHER" id="PTHR46100">
    <property type="entry name" value="IMP2'P"/>
    <property type="match status" value="1"/>
</dbReference>
<sequence>MAYSHSRRHGTRMSLEETLEQERRELVDTLEGRQTRHVSESWTSASSSMNNNSGNPARYSMLEFSPSPGALPLRHGSIAGIGVGVTPPSSTHRRSWNEPILSSPLRLSSTATSPPSASSPTSPQDQEKEKSSGHSETAPRKSSDGTDRSHERKKSVGKIERSAVKSPTITTTALHLDTSVSLGSADRDSAISPTSTSLPQEKSPVGKNTVAAMMSGLDSKFGLPTFARGRDSARRSGASRGSSLDSRLPSRFARSISPRNRWLRTNPFSLATSSLKPNKSAAKAIDMQLSDAALSKLSGGLSALPEPGSRRGSLDEGSTADDERLEKDVYDSENNPIGETSDEEDFDDNSSSDDESVGRGRKVSIEIISPSDDGSPVDTEEKPQSLLAAAEEERKLVEDKINSTPHEEQKPTLIHSAKLGPQPLNPPQPPKPQQPQVHPRTSYEATSAVNTPFGSEDEAELSDIKRAQKLSIQMSSINNSVHNRSIRTIVRGDFGNVLEETEGGRRRRRKYMVTTDLSEESVYALEWTIGTILRDGDTLFAVCALNEETSTGPSVQIGEGAKAMQDSAMVVGSQTEETARKSQNDPSTYLPRAIRDRLGSGSDSKSNSVDAKGISKAESDRMRAVETISQTCVRLLRKTLLQVRIAVEVIHCKSPKHMITEAIDGLEPTLVIVGARGRSALKGVLLGSFSNYLVTKSSVPVMVARRKLKKHTKNKKTNIRLSNNLSTPKSLAMAKID</sequence>
<comment type="caution">
    <text evidence="3">The sequence shown here is derived from an EMBL/GenBank/DDBJ whole genome shotgun (WGS) entry which is preliminary data.</text>
</comment>
<feature type="compositionally biased region" description="Polar residues" evidence="1">
    <location>
        <begin position="165"/>
        <end position="182"/>
    </location>
</feature>
<dbReference type="SUPFAM" id="SSF52402">
    <property type="entry name" value="Adenine nucleotide alpha hydrolases-like"/>
    <property type="match status" value="1"/>
</dbReference>
<evidence type="ECO:0000313" key="4">
    <source>
        <dbReference type="Proteomes" id="UP000094569"/>
    </source>
</evidence>
<dbReference type="CDD" id="cd23659">
    <property type="entry name" value="USP_At3g01520-like"/>
    <property type="match status" value="1"/>
</dbReference>
<dbReference type="Proteomes" id="UP000094569">
    <property type="component" value="Unassembled WGS sequence"/>
</dbReference>
<feature type="compositionally biased region" description="Basic and acidic residues" evidence="1">
    <location>
        <begin position="321"/>
        <end position="330"/>
    </location>
</feature>
<dbReference type="EMBL" id="JXNT01000013">
    <property type="protein sequence ID" value="ODM16016.1"/>
    <property type="molecule type" value="Genomic_DNA"/>
</dbReference>
<dbReference type="STRING" id="573508.A0A1E3B6I2"/>
<accession>A0A1E3B6I2</accession>
<protein>
    <recommendedName>
        <fullName evidence="2">UspA domain-containing protein</fullName>
    </recommendedName>
</protein>
<feature type="compositionally biased region" description="Basic and acidic residues" evidence="1">
    <location>
        <begin position="20"/>
        <end position="39"/>
    </location>
</feature>
<feature type="compositionally biased region" description="Low complexity" evidence="1">
    <location>
        <begin position="235"/>
        <end position="247"/>
    </location>
</feature>
<feature type="compositionally biased region" description="Low complexity" evidence="1">
    <location>
        <begin position="101"/>
        <end position="123"/>
    </location>
</feature>
<evidence type="ECO:0000313" key="3">
    <source>
        <dbReference type="EMBL" id="ODM16016.1"/>
    </source>
</evidence>
<dbReference type="InterPro" id="IPR006016">
    <property type="entry name" value="UspA"/>
</dbReference>
<gene>
    <name evidence="3" type="ORF">SI65_08450</name>
</gene>
<name>A0A1E3B6I2_ASPCR</name>
<feature type="region of interest" description="Disordered" evidence="1">
    <location>
        <begin position="1"/>
        <end position="61"/>
    </location>
</feature>
<dbReference type="InterPro" id="IPR006015">
    <property type="entry name" value="Universal_stress_UspA"/>
</dbReference>
<feature type="compositionally biased region" description="Basic residues" evidence="1">
    <location>
        <begin position="1"/>
        <end position="11"/>
    </location>
</feature>
<feature type="region of interest" description="Disordered" evidence="1">
    <location>
        <begin position="220"/>
        <end position="256"/>
    </location>
</feature>
<keyword evidence="4" id="KW-1185">Reference proteome</keyword>
<feature type="compositionally biased region" description="Pro residues" evidence="1">
    <location>
        <begin position="423"/>
        <end position="433"/>
    </location>
</feature>
<organism evidence="3 4">
    <name type="scientific">Aspergillus cristatus</name>
    <name type="common">Chinese Fuzhuan brick tea-fermentation fungus</name>
    <name type="synonym">Eurotium cristatum</name>
    <dbReference type="NCBI Taxonomy" id="573508"/>
    <lineage>
        <taxon>Eukaryota</taxon>
        <taxon>Fungi</taxon>
        <taxon>Dikarya</taxon>
        <taxon>Ascomycota</taxon>
        <taxon>Pezizomycotina</taxon>
        <taxon>Eurotiomycetes</taxon>
        <taxon>Eurotiomycetidae</taxon>
        <taxon>Eurotiales</taxon>
        <taxon>Aspergillaceae</taxon>
        <taxon>Aspergillus</taxon>
        <taxon>Aspergillus subgen. Aspergillus</taxon>
    </lineage>
</organism>
<evidence type="ECO:0000259" key="2">
    <source>
        <dbReference type="Pfam" id="PF00582"/>
    </source>
</evidence>
<feature type="compositionally biased region" description="Polar residues" evidence="1">
    <location>
        <begin position="191"/>
        <end position="200"/>
    </location>
</feature>
<dbReference type="InterPro" id="IPR014729">
    <property type="entry name" value="Rossmann-like_a/b/a_fold"/>
</dbReference>
<dbReference type="Pfam" id="PF00582">
    <property type="entry name" value="Usp"/>
    <property type="match status" value="1"/>
</dbReference>
<feature type="compositionally biased region" description="Acidic residues" evidence="1">
    <location>
        <begin position="340"/>
        <end position="355"/>
    </location>
</feature>
<feature type="region of interest" description="Disordered" evidence="1">
    <location>
        <begin position="551"/>
        <end position="616"/>
    </location>
</feature>
<reference evidence="3 4" key="1">
    <citation type="journal article" date="2016" name="BMC Genomics">
        <title>Comparative genomic and transcriptomic analyses of the Fuzhuan brick tea-fermentation fungus Aspergillus cristatus.</title>
        <authorList>
            <person name="Ge Y."/>
            <person name="Wang Y."/>
            <person name="Liu Y."/>
            <person name="Tan Y."/>
            <person name="Ren X."/>
            <person name="Zhang X."/>
            <person name="Hyde K.D."/>
            <person name="Liu Y."/>
            <person name="Liu Z."/>
        </authorList>
    </citation>
    <scope>NUCLEOTIDE SEQUENCE [LARGE SCALE GENOMIC DNA]</scope>
    <source>
        <strain evidence="3 4">GZAAS20.1005</strain>
    </source>
</reference>
<dbReference type="AlphaFoldDB" id="A0A1E3B6I2"/>
<evidence type="ECO:0000256" key="1">
    <source>
        <dbReference type="SAM" id="MobiDB-lite"/>
    </source>
</evidence>
<feature type="region of interest" description="Disordered" evidence="1">
    <location>
        <begin position="84"/>
        <end position="207"/>
    </location>
</feature>
<feature type="region of interest" description="Disordered" evidence="1">
    <location>
        <begin position="417"/>
        <end position="458"/>
    </location>
</feature>
<dbReference type="VEuPathDB" id="FungiDB:SI65_08450"/>
<feature type="domain" description="UspA" evidence="2">
    <location>
        <begin position="635"/>
        <end position="705"/>
    </location>
</feature>
<feature type="region of interest" description="Disordered" evidence="1">
    <location>
        <begin position="298"/>
        <end position="384"/>
    </location>
</feature>
<feature type="compositionally biased region" description="Basic and acidic residues" evidence="1">
    <location>
        <begin position="125"/>
        <end position="150"/>
    </location>
</feature>
<dbReference type="PANTHER" id="PTHR46100:SF4">
    <property type="entry name" value="USPA DOMAIN-CONTAINING PROTEIN"/>
    <property type="match status" value="1"/>
</dbReference>
<dbReference type="OrthoDB" id="992776at2759"/>
<proteinExistence type="predicted"/>
<dbReference type="Gene3D" id="3.40.50.620">
    <property type="entry name" value="HUPs"/>
    <property type="match status" value="1"/>
</dbReference>